<protein>
    <submittedName>
        <fullName evidence="1">Uncharacterized protein</fullName>
    </submittedName>
</protein>
<reference evidence="1" key="1">
    <citation type="submission" date="2014-11" db="EMBL/GenBank/DDBJ databases">
        <authorList>
            <person name="Amaro Gonzalez C."/>
        </authorList>
    </citation>
    <scope>NUCLEOTIDE SEQUENCE</scope>
</reference>
<dbReference type="EMBL" id="GBXM01092173">
    <property type="protein sequence ID" value="JAH16404.1"/>
    <property type="molecule type" value="Transcribed_RNA"/>
</dbReference>
<accession>A0A0E9QI03</accession>
<dbReference type="AlphaFoldDB" id="A0A0E9QI03"/>
<name>A0A0E9QI03_ANGAN</name>
<evidence type="ECO:0000313" key="1">
    <source>
        <dbReference type="EMBL" id="JAH16404.1"/>
    </source>
</evidence>
<reference evidence="1" key="2">
    <citation type="journal article" date="2015" name="Fish Shellfish Immunol.">
        <title>Early steps in the European eel (Anguilla anguilla)-Vibrio vulnificus interaction in the gills: Role of the RtxA13 toxin.</title>
        <authorList>
            <person name="Callol A."/>
            <person name="Pajuelo D."/>
            <person name="Ebbesson L."/>
            <person name="Teles M."/>
            <person name="MacKenzie S."/>
            <person name="Amaro C."/>
        </authorList>
    </citation>
    <scope>NUCLEOTIDE SEQUENCE</scope>
</reference>
<sequence length="28" mass="3127">MNHDLQSALGVFVLDCNKNLQPHQSLFG</sequence>
<proteinExistence type="predicted"/>
<organism evidence="1">
    <name type="scientific">Anguilla anguilla</name>
    <name type="common">European freshwater eel</name>
    <name type="synonym">Muraena anguilla</name>
    <dbReference type="NCBI Taxonomy" id="7936"/>
    <lineage>
        <taxon>Eukaryota</taxon>
        <taxon>Metazoa</taxon>
        <taxon>Chordata</taxon>
        <taxon>Craniata</taxon>
        <taxon>Vertebrata</taxon>
        <taxon>Euteleostomi</taxon>
        <taxon>Actinopterygii</taxon>
        <taxon>Neopterygii</taxon>
        <taxon>Teleostei</taxon>
        <taxon>Anguilliformes</taxon>
        <taxon>Anguillidae</taxon>
        <taxon>Anguilla</taxon>
    </lineage>
</organism>